<reference evidence="2" key="1">
    <citation type="journal article" date="2011" name="Nat. Biotechnol.">
        <title>The genomic sequence of the Chinese hamster ovary (CHO)-K1 cell line.</title>
        <authorList>
            <person name="Xu X."/>
            <person name="Nagarajan H."/>
            <person name="Lewis N.E."/>
            <person name="Pan S."/>
            <person name="Cai Z."/>
            <person name="Liu X."/>
            <person name="Chen W."/>
            <person name="Xie M."/>
            <person name="Wang W."/>
            <person name="Hammond S."/>
            <person name="Andersen M.R."/>
            <person name="Neff N."/>
            <person name="Passarelli B."/>
            <person name="Koh W."/>
            <person name="Fan H.C."/>
            <person name="Wang J."/>
            <person name="Gui Y."/>
            <person name="Lee K.H."/>
            <person name="Betenbaugh M.J."/>
            <person name="Quake S.R."/>
            <person name="Famili I."/>
            <person name="Palsson B.O."/>
            <person name="Wang J."/>
        </authorList>
    </citation>
    <scope>NUCLEOTIDE SEQUENCE [LARGE SCALE GENOMIC DNA]</scope>
    <source>
        <strain evidence="2">CHO K1 cell line</strain>
    </source>
</reference>
<dbReference type="InParanoid" id="G3IPG0"/>
<proteinExistence type="predicted"/>
<organism evidence="1 2">
    <name type="scientific">Cricetulus griseus</name>
    <name type="common">Chinese hamster</name>
    <name type="synonym">Cricetulus barabensis griseus</name>
    <dbReference type="NCBI Taxonomy" id="10029"/>
    <lineage>
        <taxon>Eukaryota</taxon>
        <taxon>Metazoa</taxon>
        <taxon>Chordata</taxon>
        <taxon>Craniata</taxon>
        <taxon>Vertebrata</taxon>
        <taxon>Euteleostomi</taxon>
        <taxon>Mammalia</taxon>
        <taxon>Eutheria</taxon>
        <taxon>Euarchontoglires</taxon>
        <taxon>Glires</taxon>
        <taxon>Rodentia</taxon>
        <taxon>Myomorpha</taxon>
        <taxon>Muroidea</taxon>
        <taxon>Cricetidae</taxon>
        <taxon>Cricetinae</taxon>
        <taxon>Cricetulus</taxon>
    </lineage>
</organism>
<dbReference type="EMBL" id="JH011110">
    <property type="protein sequence ID" value="EGV91451.1"/>
    <property type="molecule type" value="Genomic_DNA"/>
</dbReference>
<sequence>MCRTHLHAYVYCSTLFTIVTDRKAYVSFAQLVHEEMRPACSVGYKASITTEKLTEMEETLVSCDNVDESRGHLSS</sequence>
<protein>
    <submittedName>
        <fullName evidence="1">Uncharacterized protein</fullName>
    </submittedName>
</protein>
<evidence type="ECO:0000313" key="1">
    <source>
        <dbReference type="EMBL" id="EGV91451.1"/>
    </source>
</evidence>
<name>G3IPG0_CRIGR</name>
<dbReference type="AlphaFoldDB" id="G3IPG0"/>
<accession>G3IPG0</accession>
<gene>
    <name evidence="1" type="ORF">I79_025869</name>
</gene>
<evidence type="ECO:0000313" key="2">
    <source>
        <dbReference type="Proteomes" id="UP000001075"/>
    </source>
</evidence>
<dbReference type="Proteomes" id="UP000001075">
    <property type="component" value="Unassembled WGS sequence"/>
</dbReference>